<dbReference type="AlphaFoldDB" id="D3UFY8"/>
<accession>D3UFY8</accession>
<proteinExistence type="predicted"/>
<dbReference type="InterPro" id="IPR027417">
    <property type="entry name" value="P-loop_NTPase"/>
</dbReference>
<dbReference type="STRING" id="679897.HMU01470"/>
<dbReference type="SUPFAM" id="SSF52540">
    <property type="entry name" value="P-loop containing nucleoside triphosphate hydrolases"/>
    <property type="match status" value="1"/>
</dbReference>
<evidence type="ECO:0000313" key="2">
    <source>
        <dbReference type="Proteomes" id="UP000001522"/>
    </source>
</evidence>
<dbReference type="Proteomes" id="UP000001522">
    <property type="component" value="Chromosome"/>
</dbReference>
<dbReference type="EMBL" id="FN555004">
    <property type="protein sequence ID" value="CBG39409.1"/>
    <property type="molecule type" value="Genomic_DNA"/>
</dbReference>
<dbReference type="NCBIfam" id="NF006296">
    <property type="entry name" value="PRK08485.1"/>
    <property type="match status" value="1"/>
</dbReference>
<evidence type="ECO:0000313" key="1">
    <source>
        <dbReference type="EMBL" id="CBG39409.1"/>
    </source>
</evidence>
<dbReference type="HOGENOM" id="CLU_114054_0_0_7"/>
<dbReference type="RefSeq" id="WP_013022504.1">
    <property type="nucleotide sequence ID" value="NC_013949.1"/>
</dbReference>
<sequence length="206" mass="23956">MSRIILSNDIMQEVCYQSSLLDPQFCRVFLSQEEEVLKEFKIEHAHEVIAEAYISSSKEKTLILGASFYNGFAQNALLKILEEPPKNTTFVLIGKNKNTFLPTVRSRLHIEDKRIRAKIRDFSLDLNALSLQGIYEYLKQRHENSYEYTKQKIQSLLFSAKKAGYVLSQEELQSFDEALLASFNHQQFSFVLLPLLLMLLEKKNQR</sequence>
<dbReference type="eggNOG" id="COG0470">
    <property type="taxonomic scope" value="Bacteria"/>
</dbReference>
<dbReference type="Gene3D" id="3.40.50.300">
    <property type="entry name" value="P-loop containing nucleotide triphosphate hydrolases"/>
    <property type="match status" value="1"/>
</dbReference>
<name>D3UFY8_HELM1</name>
<reference evidence="1 2" key="1">
    <citation type="journal article" date="2010" name="BMC Genomics">
        <title>Comparative genomics and proteomics of Helicobacter mustelae, an ulcerogenic and carcinogenic gastric pathogen.</title>
        <authorList>
            <person name="O'Toole P.W."/>
            <person name="Snelling W.J."/>
            <person name="Canchaya C."/>
            <person name="Forde B.M."/>
            <person name="Hardie K.R."/>
            <person name="Josenhans C."/>
            <person name="Graham R.L.J."/>
            <person name="McMullan G."/>
            <person name="Parkhill J."/>
            <person name="Belda E."/>
            <person name="Bentley S.D."/>
        </authorList>
    </citation>
    <scope>NUCLEOTIDE SEQUENCE [LARGE SCALE GENOMIC DNA]</scope>
    <source>
        <strain evidence="2">ATCC 43772 / LMG 18044 / NCTC 12198 / 12198</strain>
    </source>
</reference>
<dbReference type="Pfam" id="PF13177">
    <property type="entry name" value="DNA_pol3_delta2"/>
    <property type="match status" value="1"/>
</dbReference>
<gene>
    <name evidence="1" type="primary">holB</name>
    <name evidence="1" type="ordered locus">HMU01470</name>
</gene>
<protein>
    <submittedName>
        <fullName evidence="1">Putative DNA polymerase III delta prime subunit</fullName>
    </submittedName>
</protein>
<dbReference type="KEGG" id="hms:HMU01470"/>
<organism evidence="1 2">
    <name type="scientific">Helicobacter mustelae (strain ATCC 43772 / CCUG 25715 / CIP 103759 / LMG 18044 / NCTC 12198 / R85-136P)</name>
    <name type="common">Campylobacter mustelae</name>
    <dbReference type="NCBI Taxonomy" id="679897"/>
    <lineage>
        <taxon>Bacteria</taxon>
        <taxon>Pseudomonadati</taxon>
        <taxon>Campylobacterota</taxon>
        <taxon>Epsilonproteobacteria</taxon>
        <taxon>Campylobacterales</taxon>
        <taxon>Helicobacteraceae</taxon>
        <taxon>Helicobacter</taxon>
    </lineage>
</organism>
<keyword evidence="2" id="KW-1185">Reference proteome</keyword>